<keyword evidence="5" id="KW-1133">Transmembrane helix</keyword>
<evidence type="ECO:0000256" key="4">
    <source>
        <dbReference type="SAM" id="MobiDB-lite"/>
    </source>
</evidence>
<feature type="compositionally biased region" description="Pro residues" evidence="4">
    <location>
        <begin position="90"/>
        <end position="132"/>
    </location>
</feature>
<dbReference type="Pfam" id="PF00379">
    <property type="entry name" value="Chitin_bind_4"/>
    <property type="match status" value="1"/>
</dbReference>
<dbReference type="InterPro" id="IPR000618">
    <property type="entry name" value="Insect_cuticle"/>
</dbReference>
<evidence type="ECO:0008006" key="8">
    <source>
        <dbReference type="Google" id="ProtNLM"/>
    </source>
</evidence>
<keyword evidence="5" id="KW-0472">Membrane</keyword>
<dbReference type="InterPro" id="IPR051217">
    <property type="entry name" value="Insect_Cuticle_Struc_Prot"/>
</dbReference>
<evidence type="ECO:0000256" key="5">
    <source>
        <dbReference type="SAM" id="Phobius"/>
    </source>
</evidence>
<evidence type="ECO:0000256" key="3">
    <source>
        <dbReference type="PROSITE-ProRule" id="PRU00497"/>
    </source>
</evidence>
<dbReference type="PROSITE" id="PS00233">
    <property type="entry name" value="CHIT_BIND_RR_1"/>
    <property type="match status" value="1"/>
</dbReference>
<keyword evidence="2" id="KW-0732">Signal</keyword>
<dbReference type="AlphaFoldDB" id="A0A9P0TB32"/>
<organism evidence="6 7">
    <name type="scientific">Pieris brassicae</name>
    <name type="common">White butterfly</name>
    <name type="synonym">Large white butterfly</name>
    <dbReference type="NCBI Taxonomy" id="7116"/>
    <lineage>
        <taxon>Eukaryota</taxon>
        <taxon>Metazoa</taxon>
        <taxon>Ecdysozoa</taxon>
        <taxon>Arthropoda</taxon>
        <taxon>Hexapoda</taxon>
        <taxon>Insecta</taxon>
        <taxon>Pterygota</taxon>
        <taxon>Neoptera</taxon>
        <taxon>Endopterygota</taxon>
        <taxon>Lepidoptera</taxon>
        <taxon>Glossata</taxon>
        <taxon>Ditrysia</taxon>
        <taxon>Papilionoidea</taxon>
        <taxon>Pieridae</taxon>
        <taxon>Pierinae</taxon>
        <taxon>Pieris</taxon>
    </lineage>
</organism>
<evidence type="ECO:0000313" key="6">
    <source>
        <dbReference type="EMBL" id="CAH4029207.1"/>
    </source>
</evidence>
<dbReference type="GO" id="GO:0005615">
    <property type="term" value="C:extracellular space"/>
    <property type="evidence" value="ECO:0007669"/>
    <property type="project" value="TreeGrafter"/>
</dbReference>
<keyword evidence="1 3" id="KW-0193">Cuticle</keyword>
<feature type="region of interest" description="Disordered" evidence="4">
    <location>
        <begin position="219"/>
        <end position="242"/>
    </location>
</feature>
<dbReference type="PANTHER" id="PTHR12236">
    <property type="entry name" value="STRUCTURAL CONTITUENT OF CUTICLE"/>
    <property type="match status" value="1"/>
</dbReference>
<sequence length="242" mass="27094">MNFHRVWRAKLDNRVCVFLLKGLCCGLWLCGFYFHLILITMSANKMFTCVFASSLLALVASAGNEYLPPTKGYNYPRPDIPFPTTIINRPTPPPFRPTPPSLRPTPPPQRPTPPPQRPTYIPPGPTPGPSPTPHEHHDDHEHHEHHHHHEPGMPFDFAYTVNEDGNDYSHNAISDGDITRGQYRVALPDGRTQIVKYTADWKNGFNAEVSYEGEASYPDQPNGIRTGGQAYAPPSQGGGYQY</sequence>
<feature type="region of interest" description="Disordered" evidence="4">
    <location>
        <begin position="82"/>
        <end position="158"/>
    </location>
</feature>
<dbReference type="PROSITE" id="PS51155">
    <property type="entry name" value="CHIT_BIND_RR_2"/>
    <property type="match status" value="1"/>
</dbReference>
<comment type="caution">
    <text evidence="6">The sequence shown here is derived from an EMBL/GenBank/DDBJ whole genome shotgun (WGS) entry which is preliminary data.</text>
</comment>
<keyword evidence="7" id="KW-1185">Reference proteome</keyword>
<evidence type="ECO:0000313" key="7">
    <source>
        <dbReference type="Proteomes" id="UP001152562"/>
    </source>
</evidence>
<keyword evidence="5" id="KW-0812">Transmembrane</keyword>
<feature type="compositionally biased region" description="Basic and acidic residues" evidence="4">
    <location>
        <begin position="133"/>
        <end position="142"/>
    </location>
</feature>
<dbReference type="InterPro" id="IPR031311">
    <property type="entry name" value="CHIT_BIND_RR_consensus"/>
</dbReference>
<dbReference type="GO" id="GO:0042302">
    <property type="term" value="F:structural constituent of cuticle"/>
    <property type="evidence" value="ECO:0007669"/>
    <property type="project" value="UniProtKB-UniRule"/>
</dbReference>
<proteinExistence type="predicted"/>
<protein>
    <recommendedName>
        <fullName evidence="8">Cuticle protein</fullName>
    </recommendedName>
</protein>
<reference evidence="6" key="1">
    <citation type="submission" date="2022-05" db="EMBL/GenBank/DDBJ databases">
        <authorList>
            <person name="Okamura Y."/>
        </authorList>
    </citation>
    <scope>NUCLEOTIDE SEQUENCE</scope>
</reference>
<dbReference type="PANTHER" id="PTHR12236:SF79">
    <property type="entry name" value="CUTICULAR PROTEIN 50CB-RELATED"/>
    <property type="match status" value="1"/>
</dbReference>
<dbReference type="GO" id="GO:0031012">
    <property type="term" value="C:extracellular matrix"/>
    <property type="evidence" value="ECO:0007669"/>
    <property type="project" value="TreeGrafter"/>
</dbReference>
<evidence type="ECO:0000256" key="2">
    <source>
        <dbReference type="ARBA" id="ARBA00022729"/>
    </source>
</evidence>
<gene>
    <name evidence="6" type="ORF">PIBRA_LOCUS5983</name>
</gene>
<dbReference type="Proteomes" id="UP001152562">
    <property type="component" value="Unassembled WGS sequence"/>
</dbReference>
<accession>A0A9P0TB32</accession>
<name>A0A9P0TB32_PIEBR</name>
<evidence type="ECO:0000256" key="1">
    <source>
        <dbReference type="ARBA" id="ARBA00022460"/>
    </source>
</evidence>
<dbReference type="EMBL" id="CALOZG010000008">
    <property type="protein sequence ID" value="CAH4029207.1"/>
    <property type="molecule type" value="Genomic_DNA"/>
</dbReference>
<feature type="transmembrane region" description="Helical" evidence="5">
    <location>
        <begin position="15"/>
        <end position="39"/>
    </location>
</feature>